<evidence type="ECO:0000313" key="1">
    <source>
        <dbReference type="EMBL" id="MBO0475428.1"/>
    </source>
</evidence>
<dbReference type="EMBL" id="JAFLVX010000001">
    <property type="protein sequence ID" value="MBO0475428.1"/>
    <property type="molecule type" value="Genomic_DNA"/>
</dbReference>
<proteinExistence type="predicted"/>
<gene>
    <name evidence="1" type="ORF">DOK76_00010</name>
</gene>
<dbReference type="RefSeq" id="WP_206963994.1">
    <property type="nucleotide sequence ID" value="NZ_JAFLVX010000001.1"/>
</dbReference>
<reference evidence="1 2" key="1">
    <citation type="submission" date="2021-03" db="EMBL/GenBank/DDBJ databases">
        <title>Enterococcal diversity collection.</title>
        <authorList>
            <person name="Gilmore M.S."/>
            <person name="Schwartzman J."/>
            <person name="Van Tyne D."/>
            <person name="Martin M."/>
            <person name="Earl A.M."/>
            <person name="Manson A.L."/>
            <person name="Straub T."/>
            <person name="Salamzade R."/>
            <person name="Saavedra J."/>
            <person name="Lebreton F."/>
            <person name="Prichula J."/>
            <person name="Schaufler K."/>
            <person name="Gaca A."/>
            <person name="Sgardioli B."/>
            <person name="Wagenaar J."/>
            <person name="Strong T."/>
        </authorList>
    </citation>
    <scope>NUCLEOTIDE SEQUENCE [LARGE SCALE GENOMIC DNA]</scope>
    <source>
        <strain evidence="1 2">DIV0080</strain>
    </source>
</reference>
<protein>
    <recommendedName>
        <fullName evidence="3">Prevent-host-death protein</fullName>
    </recommendedName>
</protein>
<name>A0ABS3HQG4_9ENTE</name>
<evidence type="ECO:0000313" key="2">
    <source>
        <dbReference type="Proteomes" id="UP000664857"/>
    </source>
</evidence>
<comment type="caution">
    <text evidence="1">The sequence shown here is derived from an EMBL/GenBank/DDBJ whole genome shotgun (WGS) entry which is preliminary data.</text>
</comment>
<evidence type="ECO:0008006" key="3">
    <source>
        <dbReference type="Google" id="ProtNLM"/>
    </source>
</evidence>
<organism evidence="1 2">
    <name type="scientific">Candidatus Vagococcus giribetii</name>
    <dbReference type="NCBI Taxonomy" id="2230876"/>
    <lineage>
        <taxon>Bacteria</taxon>
        <taxon>Bacillati</taxon>
        <taxon>Bacillota</taxon>
        <taxon>Bacilli</taxon>
        <taxon>Lactobacillales</taxon>
        <taxon>Enterococcaceae</taxon>
        <taxon>Vagococcus</taxon>
    </lineage>
</organism>
<accession>A0ABS3HQG4</accession>
<sequence length="54" mass="6238">MTDKSNLDSFYLKEKSASAQRETAYLRQVGVLEEIEKNKDDETVTLGEIDWDNL</sequence>
<keyword evidence="2" id="KW-1185">Reference proteome</keyword>
<dbReference type="Proteomes" id="UP000664857">
    <property type="component" value="Unassembled WGS sequence"/>
</dbReference>